<dbReference type="InterPro" id="IPR035965">
    <property type="entry name" value="PAS-like_dom_sf"/>
</dbReference>
<accession>A0A126X2F9</accession>
<feature type="domain" description="PAS" evidence="7">
    <location>
        <begin position="331"/>
        <end position="377"/>
    </location>
</feature>
<dbReference type="InterPro" id="IPR001610">
    <property type="entry name" value="PAC"/>
</dbReference>
<dbReference type="PROSITE" id="PS50113">
    <property type="entry name" value="PAC"/>
    <property type="match status" value="1"/>
</dbReference>
<evidence type="ECO:0000256" key="4">
    <source>
        <dbReference type="ARBA" id="ARBA00022643"/>
    </source>
</evidence>
<sequence>MGLEVPSIIDAETRLQITSLAESRVAVREAYTSARTSHADLVMESLIAPYKESLKDALQQHEFNFVITDPRLPDHPIVYASDGFLEMTGYAAEEVLGRNCRFLQGPDTDRRTILEIRDAIREEKACQVTILNYTKQGHPFWNLFHMAPVFSKDDGRVVHFVGVQTPVSNCVVSSVIDRSINSCTSEAQPLPDANFCKPRESTENAEASAVIGSCCLSNLPNKDFVEDNVSNQGANNVIDTRAEDDKDWVEEDNVEVQQADKERSGSCVRSLLRELAESSKCKGVGVTETRCTTVATCPGEERVVSSSLMLSLTKVQQSFVLANPHLPDMPIVHASELFLHLTGYSRDEVVGRNCRFLQGPNTDLKAVQQIRESLNAEQPCTVRILNYRKDKTPFWNFLHIAPVRSSGGKVAFFVGLQLDVTSADEDSCLDNGMTPHIKQLGAVGAIRVAVRSLQGQGLRRVQKSS</sequence>
<dbReference type="AlphaFoldDB" id="A0A126X2F9"/>
<organism evidence="9">
    <name type="scientific">Osmunda sp. BC-2016</name>
    <dbReference type="NCBI Taxonomy" id="1799607"/>
    <lineage>
        <taxon>Eukaryota</taxon>
        <taxon>Viridiplantae</taxon>
        <taxon>Streptophyta</taxon>
        <taxon>Embryophyta</taxon>
        <taxon>Tracheophyta</taxon>
        <taxon>Polypodiopsida</taxon>
        <taxon>Polypodiidae</taxon>
        <taxon>Osmundales</taxon>
        <taxon>Osmundaceae</taxon>
        <taxon>Osmunda</taxon>
    </lineage>
</organism>
<proteinExistence type="evidence at transcript level"/>
<feature type="domain" description="PAC" evidence="8">
    <location>
        <begin position="378"/>
        <end position="432"/>
    </location>
</feature>
<evidence type="ECO:0000256" key="6">
    <source>
        <dbReference type="ARBA" id="ARBA00023170"/>
    </source>
</evidence>
<dbReference type="InterPro" id="IPR000014">
    <property type="entry name" value="PAS"/>
</dbReference>
<reference evidence="9" key="1">
    <citation type="journal article" date="2016" name="Proc. Natl. Acad. Sci. U.S.A.">
        <title>Functional and topological diversity of LOV domain photoreceptors.</title>
        <authorList>
            <person name="Glantz S.T."/>
            <person name="Carpenter E.J."/>
            <person name="Melkonian M."/>
            <person name="Gardner K.H."/>
            <person name="Boyden E.S."/>
            <person name="Wong G.K."/>
            <person name="Chow B.Y."/>
        </authorList>
    </citation>
    <scope>NUCLEOTIDE SEQUENCE</scope>
    <source>
        <strain evidence="9">UOMY_2081207</strain>
    </source>
</reference>
<keyword evidence="2" id="KW-0716">Sensory transduction</keyword>
<evidence type="ECO:0000313" key="9">
    <source>
        <dbReference type="EMBL" id="AML78891.1"/>
    </source>
</evidence>
<evidence type="ECO:0000256" key="1">
    <source>
        <dbReference type="ARBA" id="ARBA00022543"/>
    </source>
</evidence>
<evidence type="ECO:0000256" key="2">
    <source>
        <dbReference type="ARBA" id="ARBA00022606"/>
    </source>
</evidence>
<protein>
    <submittedName>
        <fullName evidence="9">Putative LOV domain-containing protein</fullName>
    </submittedName>
</protein>
<dbReference type="NCBIfam" id="TIGR00229">
    <property type="entry name" value="sensory_box"/>
    <property type="match status" value="2"/>
</dbReference>
<dbReference type="PANTHER" id="PTHR47429">
    <property type="entry name" value="PROTEIN TWIN LOV 1"/>
    <property type="match status" value="1"/>
</dbReference>
<keyword evidence="6" id="KW-0675">Receptor</keyword>
<dbReference type="Gene3D" id="3.30.450.20">
    <property type="entry name" value="PAS domain"/>
    <property type="match status" value="2"/>
</dbReference>
<name>A0A126X2F9_9MONI</name>
<dbReference type="GO" id="GO:0009881">
    <property type="term" value="F:photoreceptor activity"/>
    <property type="evidence" value="ECO:0007669"/>
    <property type="project" value="UniProtKB-KW"/>
</dbReference>
<keyword evidence="1" id="KW-0600">Photoreceptor protein</keyword>
<dbReference type="InterPro" id="IPR000700">
    <property type="entry name" value="PAS-assoc_C"/>
</dbReference>
<dbReference type="GO" id="GO:0009637">
    <property type="term" value="P:response to blue light"/>
    <property type="evidence" value="ECO:0007669"/>
    <property type="project" value="UniProtKB-ARBA"/>
</dbReference>
<dbReference type="SUPFAM" id="SSF55785">
    <property type="entry name" value="PYP-like sensor domain (PAS domain)"/>
    <property type="match status" value="2"/>
</dbReference>
<keyword evidence="5" id="KW-0157">Chromophore</keyword>
<feature type="domain" description="PAS" evidence="7">
    <location>
        <begin position="50"/>
        <end position="123"/>
    </location>
</feature>
<dbReference type="SMART" id="SM00086">
    <property type="entry name" value="PAC"/>
    <property type="match status" value="2"/>
</dbReference>
<keyword evidence="4" id="KW-0288">FMN</keyword>
<evidence type="ECO:0000256" key="3">
    <source>
        <dbReference type="ARBA" id="ARBA00022630"/>
    </source>
</evidence>
<evidence type="ECO:0000259" key="7">
    <source>
        <dbReference type="PROSITE" id="PS50112"/>
    </source>
</evidence>
<dbReference type="EMBL" id="KU701257">
    <property type="protein sequence ID" value="AML78891.1"/>
    <property type="molecule type" value="mRNA"/>
</dbReference>
<dbReference type="PANTHER" id="PTHR47429:SF2">
    <property type="entry name" value="PROTEIN TWIN LOV 1"/>
    <property type="match status" value="1"/>
</dbReference>
<dbReference type="Pfam" id="PF13426">
    <property type="entry name" value="PAS_9"/>
    <property type="match status" value="2"/>
</dbReference>
<dbReference type="PROSITE" id="PS50112">
    <property type="entry name" value="PAS"/>
    <property type="match status" value="2"/>
</dbReference>
<dbReference type="GO" id="GO:0005634">
    <property type="term" value="C:nucleus"/>
    <property type="evidence" value="ECO:0007669"/>
    <property type="project" value="TreeGrafter"/>
</dbReference>
<dbReference type="CDD" id="cd00130">
    <property type="entry name" value="PAS"/>
    <property type="match status" value="2"/>
</dbReference>
<evidence type="ECO:0000259" key="8">
    <source>
        <dbReference type="PROSITE" id="PS50113"/>
    </source>
</evidence>
<evidence type="ECO:0000256" key="5">
    <source>
        <dbReference type="ARBA" id="ARBA00022991"/>
    </source>
</evidence>
<keyword evidence="3" id="KW-0285">Flavoprotein</keyword>